<accession>A6DGI6</accession>
<reference evidence="1 2" key="1">
    <citation type="journal article" date="2010" name="J. Bacteriol.">
        <title>Genome sequence of Lentisphaera araneosa HTCC2155T, the type species of the order Lentisphaerales in the phylum Lentisphaerae.</title>
        <authorList>
            <person name="Thrash J.C."/>
            <person name="Cho J.C."/>
            <person name="Vergin K.L."/>
            <person name="Morris R.M."/>
            <person name="Giovannoni S.J."/>
        </authorList>
    </citation>
    <scope>NUCLEOTIDE SEQUENCE [LARGE SCALE GENOMIC DNA]</scope>
    <source>
        <strain evidence="1 2">HTCC2155</strain>
    </source>
</reference>
<dbReference type="AlphaFoldDB" id="A6DGI6"/>
<organism evidence="1 2">
    <name type="scientific">Lentisphaera araneosa HTCC2155</name>
    <dbReference type="NCBI Taxonomy" id="313628"/>
    <lineage>
        <taxon>Bacteria</taxon>
        <taxon>Pseudomonadati</taxon>
        <taxon>Lentisphaerota</taxon>
        <taxon>Lentisphaeria</taxon>
        <taxon>Lentisphaerales</taxon>
        <taxon>Lentisphaeraceae</taxon>
        <taxon>Lentisphaera</taxon>
    </lineage>
</organism>
<dbReference type="PROSITE" id="PS51318">
    <property type="entry name" value="TAT"/>
    <property type="match status" value="1"/>
</dbReference>
<dbReference type="eggNOG" id="COG4102">
    <property type="taxonomic scope" value="Bacteria"/>
</dbReference>
<dbReference type="InterPro" id="IPR017850">
    <property type="entry name" value="Alkaline_phosphatase_core_sf"/>
</dbReference>
<proteinExistence type="predicted"/>
<comment type="caution">
    <text evidence="1">The sequence shown here is derived from an EMBL/GenBank/DDBJ whole genome shotgun (WGS) entry which is preliminary data.</text>
</comment>
<evidence type="ECO:0008006" key="3">
    <source>
        <dbReference type="Google" id="ProtNLM"/>
    </source>
</evidence>
<dbReference type="Proteomes" id="UP000004947">
    <property type="component" value="Unassembled WGS sequence"/>
</dbReference>
<dbReference type="PANTHER" id="PTHR43737:SF1">
    <property type="entry name" value="DUF1501 DOMAIN-CONTAINING PROTEIN"/>
    <property type="match status" value="1"/>
</dbReference>
<dbReference type="OrthoDB" id="127333at2"/>
<name>A6DGI6_9BACT</name>
<dbReference type="InterPro" id="IPR010869">
    <property type="entry name" value="DUF1501"/>
</dbReference>
<dbReference type="InterPro" id="IPR006311">
    <property type="entry name" value="TAT_signal"/>
</dbReference>
<keyword evidence="2" id="KW-1185">Reference proteome</keyword>
<protein>
    <recommendedName>
        <fullName evidence="3">Sulfatase</fullName>
    </recommendedName>
</protein>
<dbReference type="STRING" id="313628.LNTAR_22974"/>
<evidence type="ECO:0000313" key="2">
    <source>
        <dbReference type="Proteomes" id="UP000004947"/>
    </source>
</evidence>
<dbReference type="SUPFAM" id="SSF53649">
    <property type="entry name" value="Alkaline phosphatase-like"/>
    <property type="match status" value="1"/>
</dbReference>
<dbReference type="PANTHER" id="PTHR43737">
    <property type="entry name" value="BLL7424 PROTEIN"/>
    <property type="match status" value="1"/>
</dbReference>
<dbReference type="EMBL" id="ABCK01000002">
    <property type="protein sequence ID" value="EDM29303.1"/>
    <property type="molecule type" value="Genomic_DNA"/>
</dbReference>
<dbReference type="RefSeq" id="WP_007277027.1">
    <property type="nucleotide sequence ID" value="NZ_ABCK01000002.1"/>
</dbReference>
<evidence type="ECO:0000313" key="1">
    <source>
        <dbReference type="EMBL" id="EDM29303.1"/>
    </source>
</evidence>
<dbReference type="Pfam" id="PF07394">
    <property type="entry name" value="DUF1501"/>
    <property type="match status" value="1"/>
</dbReference>
<sequence length="474" mass="52956">MNLRMDRRQALKSGLGLGAMALGGLQNNLFASADGGIGHDFRTKVPAKAKRVIYLFMSGGPSHMDSFDFHPEMRKLHGTELPDSVRNGQRITGMTSGQKSFPCVAPMHEFKRHGQMGTWVCEHLPHTAKMVDKLTIVKSMHTEAVNHDPAITYINTGSQIVGHPSLGAWLSYGIGSENHNLPSYITMISKGVGNPQALYSRLWGSGMLPSKHAGVKFRSGSEAVLYLDNPKGVSRRSRRDLLDVLGGFNKSHHEKMRDPEIDARIAQYEMAYRMQTEVPDTLDLSKESKATLDLYGPDVMKPGSFANNCIKARKLSENGVRFIQLFHRNWDHHSNLPKSFKGQCKLIDQPSMGLLKDLESRGLLEDTLVVWGGEFGRTIYSQGQLTKNNHGRDHHGRCFTYWMAGGGVKQGFEYGKTDEYAYNIVENPVHINDFNATVLHLLGIDHEKFSIKHQGLDMRLTGVEPRKVIHDIIA</sequence>
<dbReference type="Gene3D" id="3.40.720.10">
    <property type="entry name" value="Alkaline Phosphatase, subunit A"/>
    <property type="match status" value="1"/>
</dbReference>
<gene>
    <name evidence="1" type="ORF">LNTAR_22974</name>
</gene>